<evidence type="ECO:0000313" key="2">
    <source>
        <dbReference type="EMBL" id="RNA39825.1"/>
    </source>
</evidence>
<keyword evidence="1" id="KW-1133">Transmembrane helix</keyword>
<sequence length="173" mass="20573">MNDLYERFLGLKNLNIDLSFIQLNSSTQMDLILCKLDNITIPDTMLDNINLDTWVNNFYNLSKWLNWLLLKKGNQNTAYIQKKIHQLLEIVQNKITSSAILKRFKKTRKIQPANRAKKIRSLKTTVLIVVLSKWFVILNLPYSICWILLHFQLEKESKRVEDFLLYKNFIKKN</sequence>
<dbReference type="Proteomes" id="UP000276133">
    <property type="component" value="Unassembled WGS sequence"/>
</dbReference>
<comment type="caution">
    <text evidence="2">The sequence shown here is derived from an EMBL/GenBank/DDBJ whole genome shotgun (WGS) entry which is preliminary data.</text>
</comment>
<accession>A0A3M7SVW5</accession>
<protein>
    <submittedName>
        <fullName evidence="2">Uncharacterized protein</fullName>
    </submittedName>
</protein>
<name>A0A3M7SVW5_BRAPC</name>
<keyword evidence="1" id="KW-0472">Membrane</keyword>
<feature type="transmembrane region" description="Helical" evidence="1">
    <location>
        <begin position="125"/>
        <end position="149"/>
    </location>
</feature>
<organism evidence="2 3">
    <name type="scientific">Brachionus plicatilis</name>
    <name type="common">Marine rotifer</name>
    <name type="synonym">Brachionus muelleri</name>
    <dbReference type="NCBI Taxonomy" id="10195"/>
    <lineage>
        <taxon>Eukaryota</taxon>
        <taxon>Metazoa</taxon>
        <taxon>Spiralia</taxon>
        <taxon>Gnathifera</taxon>
        <taxon>Rotifera</taxon>
        <taxon>Eurotatoria</taxon>
        <taxon>Monogononta</taxon>
        <taxon>Pseudotrocha</taxon>
        <taxon>Ploima</taxon>
        <taxon>Brachionidae</taxon>
        <taxon>Brachionus</taxon>
    </lineage>
</organism>
<reference evidence="2 3" key="1">
    <citation type="journal article" date="2018" name="Sci. Rep.">
        <title>Genomic signatures of local adaptation to the degree of environmental predictability in rotifers.</title>
        <authorList>
            <person name="Franch-Gras L."/>
            <person name="Hahn C."/>
            <person name="Garcia-Roger E.M."/>
            <person name="Carmona M.J."/>
            <person name="Serra M."/>
            <person name="Gomez A."/>
        </authorList>
    </citation>
    <scope>NUCLEOTIDE SEQUENCE [LARGE SCALE GENOMIC DNA]</scope>
    <source>
        <strain evidence="2">HYR1</strain>
    </source>
</reference>
<keyword evidence="3" id="KW-1185">Reference proteome</keyword>
<gene>
    <name evidence="2" type="ORF">BpHYR1_014267</name>
</gene>
<dbReference type="AlphaFoldDB" id="A0A3M7SVW5"/>
<proteinExistence type="predicted"/>
<dbReference type="EMBL" id="REGN01000702">
    <property type="protein sequence ID" value="RNA39825.1"/>
    <property type="molecule type" value="Genomic_DNA"/>
</dbReference>
<evidence type="ECO:0000256" key="1">
    <source>
        <dbReference type="SAM" id="Phobius"/>
    </source>
</evidence>
<evidence type="ECO:0000313" key="3">
    <source>
        <dbReference type="Proteomes" id="UP000276133"/>
    </source>
</evidence>
<keyword evidence="1" id="KW-0812">Transmembrane</keyword>